<dbReference type="EMBL" id="CP000774">
    <property type="protein sequence ID" value="ABS62739.1"/>
    <property type="molecule type" value="Genomic_DNA"/>
</dbReference>
<dbReference type="SUPFAM" id="SSF53335">
    <property type="entry name" value="S-adenosyl-L-methionine-dependent methyltransferases"/>
    <property type="match status" value="1"/>
</dbReference>
<dbReference type="KEGG" id="pla:Plav_1118"/>
<evidence type="ECO:0000313" key="1">
    <source>
        <dbReference type="EMBL" id="ABS62739.1"/>
    </source>
</evidence>
<dbReference type="STRING" id="402881.Plav_1118"/>
<dbReference type="HOGENOM" id="CLU_045659_0_0_5"/>
<dbReference type="Proteomes" id="UP000006377">
    <property type="component" value="Chromosome"/>
</dbReference>
<dbReference type="RefSeq" id="WP_012109996.1">
    <property type="nucleotide sequence ID" value="NC_009719.1"/>
</dbReference>
<evidence type="ECO:0000313" key="2">
    <source>
        <dbReference type="Proteomes" id="UP000006377"/>
    </source>
</evidence>
<gene>
    <name evidence="1" type="ordered locus">Plav_1118</name>
</gene>
<proteinExistence type="predicted"/>
<dbReference type="InterPro" id="IPR029063">
    <property type="entry name" value="SAM-dependent_MTases_sf"/>
</dbReference>
<keyword evidence="2" id="KW-1185">Reference proteome</keyword>
<dbReference type="AlphaFoldDB" id="A7HS56"/>
<sequence length="469" mass="53071">MFYRAERFRPEQLFREEIPAVFIENEQTSLKNLSMTGIAVQSSRLEGWDERIGSEIPLEFRVGNARLFGGAGRVRRVETQGLRAVVGVEFTSGYLDIPNIVSTHDNLVLANALADPAFATSEGILPEFLQLCTEIVNTFRSYKSVLENYEARLTATGAEREKLLLEALIACEDRIVPQWKELWYRGNDILAPVWSNPAILARHKRYAERVLTPDFMPGAVMKRCYEKPLGYPGDYQIMNYVYEWQRVGNTPYEKLLHRIGIETGACVGTRLRMTQKLIAARVAEQPGDTPLNIANLGCGSAYEVYDYLKIDHLPRPVNFTLIDQDDRALTHAYEHAYPEVIRHAGRAKVQCLQASFAQLLKAGALFQALPPQDVIYSLGLYDYLSARRARALTHDLYAQVKPGGKLILANVKKGRESCEWPLEFVTDWSLIYRTEEDMRALVEGLNVESVTVEVDATQCIYLMVVDKPA</sequence>
<dbReference type="OrthoDB" id="428497at2"/>
<protein>
    <recommendedName>
        <fullName evidence="3">PilZ domain-containing protein</fullName>
    </recommendedName>
</protein>
<dbReference type="eggNOG" id="COG1352">
    <property type="taxonomic scope" value="Bacteria"/>
</dbReference>
<accession>A7HS56</accession>
<dbReference type="Gene3D" id="3.40.50.150">
    <property type="entry name" value="Vaccinia Virus protein VP39"/>
    <property type="match status" value="1"/>
</dbReference>
<evidence type="ECO:0008006" key="3">
    <source>
        <dbReference type="Google" id="ProtNLM"/>
    </source>
</evidence>
<reference evidence="1 2" key="1">
    <citation type="journal article" date="2011" name="Stand. Genomic Sci.">
        <title>Complete genome sequence of Parvibaculum lavamentivorans type strain (DS-1(T)).</title>
        <authorList>
            <person name="Schleheck D."/>
            <person name="Weiss M."/>
            <person name="Pitluck S."/>
            <person name="Bruce D."/>
            <person name="Land M.L."/>
            <person name="Han S."/>
            <person name="Saunders E."/>
            <person name="Tapia R."/>
            <person name="Detter C."/>
            <person name="Brettin T."/>
            <person name="Han J."/>
            <person name="Woyke T."/>
            <person name="Goodwin L."/>
            <person name="Pennacchio L."/>
            <person name="Nolan M."/>
            <person name="Cook A.M."/>
            <person name="Kjelleberg S."/>
            <person name="Thomas T."/>
        </authorList>
    </citation>
    <scope>NUCLEOTIDE SEQUENCE [LARGE SCALE GENOMIC DNA]</scope>
    <source>
        <strain evidence="2">DS-1 / DSM 13023 / NCIMB 13966</strain>
    </source>
</reference>
<name>A7HS56_PARL1</name>
<organism evidence="1 2">
    <name type="scientific">Parvibaculum lavamentivorans (strain DS-1 / DSM 13023 / NCIMB 13966)</name>
    <dbReference type="NCBI Taxonomy" id="402881"/>
    <lineage>
        <taxon>Bacteria</taxon>
        <taxon>Pseudomonadati</taxon>
        <taxon>Pseudomonadota</taxon>
        <taxon>Alphaproteobacteria</taxon>
        <taxon>Hyphomicrobiales</taxon>
        <taxon>Parvibaculaceae</taxon>
        <taxon>Parvibaculum</taxon>
    </lineage>
</organism>